<proteinExistence type="predicted"/>
<keyword evidence="2" id="KW-0520">NAD</keyword>
<reference evidence="6 7" key="1">
    <citation type="submission" date="2018-04" db="EMBL/GenBank/DDBJ databases">
        <title>Sphingobacterium cortibacter sp. nov.</title>
        <authorList>
            <person name="Li Y."/>
        </authorList>
    </citation>
    <scope>NUCLEOTIDE SEQUENCE [LARGE SCALE GENOMIC DNA]</scope>
    <source>
        <strain evidence="6 7">2c-3</strain>
    </source>
</reference>
<accession>A0A2T8HJ44</accession>
<dbReference type="Proteomes" id="UP000245627">
    <property type="component" value="Unassembled WGS sequence"/>
</dbReference>
<gene>
    <name evidence="6" type="ORF">DC487_10460</name>
</gene>
<evidence type="ECO:0000256" key="2">
    <source>
        <dbReference type="ARBA" id="ARBA00023027"/>
    </source>
</evidence>
<dbReference type="AlphaFoldDB" id="A0A2T8HJ44"/>
<dbReference type="InterPro" id="IPR029045">
    <property type="entry name" value="ClpP/crotonase-like_dom_sf"/>
</dbReference>
<dbReference type="InterPro" id="IPR036291">
    <property type="entry name" value="NAD(P)-bd_dom_sf"/>
</dbReference>
<protein>
    <submittedName>
        <fullName evidence="6">3-hydroxybutyryl-CoA epimerase</fullName>
    </submittedName>
</protein>
<sequence length="702" mass="77548">MATPTYQDAFEIVHHEGGIVAIALKLQPDESLSWGHLYAFVRLADDWLSRKDVTALCYQLIQTDSDSNKDPDYKAWIKSVQQELDNSDNFTNFCDRIQKIRTYQKLLIGLVPENCFGNHLAWMLWADYRIAIGAGGKIGFPENAFGMLPGLGSISRMLQLWNEDFTLRLATQTTNYNISDALALGIVDEQVEIVEDALARIKSYLAKSATIREQAKYIISEQQLKLPPPRINFLFPGVIATQKLIDDYKSGAAFDKLLEQEYDLYFKSIHSEAVTAMIRTNYYGIRGAKEQTKRIAEKTSREIQRMAVIGAGMMGSGIAFESARAGLQVTLLDTDVAKADHGKNYAQKVTDKLVAQGKMQPNKQSALLERIYTSENFEDLTTADILIEAVFEDMTLKTKLIADISPNLAAQTVFASNTTSLPIGQLAQASQNPAAFIGLHFFSPVDRMPLVEVILSKETDESTKNAALKTIHLLNKIPIVVQDGPGFFTSRIFFNYLLEGITMVLEGIPASTVEKAAKKTGFPVGPLLVLDEISLPLMLHVYDQLPTLHGAQQAACAHLQEMIAAGKTGRKGKAGFYPYDENGKRGNLLDETSASNATTIDLDVLGKRLLHVVALDAFRCLSDGIIAQPIDGDLGSVLGIGYAPHTGGVFAHLDQVGLAKFVSECDEFSSYGDQWQVPESLRDLAVQDYRFYDGFESNWNPS</sequence>
<evidence type="ECO:0000256" key="3">
    <source>
        <dbReference type="ARBA" id="ARBA00049556"/>
    </source>
</evidence>
<dbReference type="Gene3D" id="1.10.1040.50">
    <property type="match status" value="1"/>
</dbReference>
<evidence type="ECO:0000256" key="1">
    <source>
        <dbReference type="ARBA" id="ARBA00023002"/>
    </source>
</evidence>
<dbReference type="GO" id="GO:0006635">
    <property type="term" value="P:fatty acid beta-oxidation"/>
    <property type="evidence" value="ECO:0007669"/>
    <property type="project" value="TreeGrafter"/>
</dbReference>
<dbReference type="GO" id="GO:0070403">
    <property type="term" value="F:NAD+ binding"/>
    <property type="evidence" value="ECO:0007669"/>
    <property type="project" value="InterPro"/>
</dbReference>
<dbReference type="EMBL" id="QDKG01000003">
    <property type="protein sequence ID" value="PVH25332.1"/>
    <property type="molecule type" value="Genomic_DNA"/>
</dbReference>
<evidence type="ECO:0000259" key="4">
    <source>
        <dbReference type="Pfam" id="PF00725"/>
    </source>
</evidence>
<feature type="domain" description="3-hydroxyacyl-CoA dehydrogenase C-terminal" evidence="4">
    <location>
        <begin position="486"/>
        <end position="579"/>
    </location>
</feature>
<dbReference type="InterPro" id="IPR050136">
    <property type="entry name" value="FA_oxidation_alpha_subunit"/>
</dbReference>
<dbReference type="InterPro" id="IPR006108">
    <property type="entry name" value="3HC_DH_C"/>
</dbReference>
<dbReference type="Pfam" id="PF02737">
    <property type="entry name" value="3HCDH_N"/>
    <property type="match status" value="1"/>
</dbReference>
<dbReference type="OrthoDB" id="9771883at2"/>
<dbReference type="FunFam" id="3.40.50.720:FF:000009">
    <property type="entry name" value="Fatty oxidation complex, alpha subunit"/>
    <property type="match status" value="1"/>
</dbReference>
<name>A0A2T8HJ44_9SPHI</name>
<organism evidence="6 7">
    <name type="scientific">Sphingobacterium corticibacter</name>
    <dbReference type="NCBI Taxonomy" id="2171749"/>
    <lineage>
        <taxon>Bacteria</taxon>
        <taxon>Pseudomonadati</taxon>
        <taxon>Bacteroidota</taxon>
        <taxon>Sphingobacteriia</taxon>
        <taxon>Sphingobacteriales</taxon>
        <taxon>Sphingobacteriaceae</taxon>
        <taxon>Sphingobacterium</taxon>
    </lineage>
</organism>
<dbReference type="SUPFAM" id="SSF51735">
    <property type="entry name" value="NAD(P)-binding Rossmann-fold domains"/>
    <property type="match status" value="1"/>
</dbReference>
<dbReference type="GO" id="GO:0004300">
    <property type="term" value="F:enoyl-CoA hydratase activity"/>
    <property type="evidence" value="ECO:0007669"/>
    <property type="project" value="TreeGrafter"/>
</dbReference>
<evidence type="ECO:0000259" key="5">
    <source>
        <dbReference type="Pfam" id="PF02737"/>
    </source>
</evidence>
<comment type="caution">
    <text evidence="6">The sequence shown here is derived from an EMBL/GenBank/DDBJ whole genome shotgun (WGS) entry which is preliminary data.</text>
</comment>
<evidence type="ECO:0000313" key="6">
    <source>
        <dbReference type="EMBL" id="PVH25332.1"/>
    </source>
</evidence>
<dbReference type="SUPFAM" id="SSF52096">
    <property type="entry name" value="ClpP/crotonase"/>
    <property type="match status" value="1"/>
</dbReference>
<dbReference type="PANTHER" id="PTHR43612:SF3">
    <property type="entry name" value="TRIFUNCTIONAL ENZYME SUBUNIT ALPHA, MITOCHONDRIAL"/>
    <property type="match status" value="1"/>
</dbReference>
<dbReference type="Pfam" id="PF00725">
    <property type="entry name" value="3HCDH"/>
    <property type="match status" value="1"/>
</dbReference>
<feature type="domain" description="3-hydroxyacyl-CoA dehydrogenase NAD binding" evidence="5">
    <location>
        <begin position="306"/>
        <end position="483"/>
    </location>
</feature>
<dbReference type="CDD" id="cd06558">
    <property type="entry name" value="crotonase-like"/>
    <property type="match status" value="1"/>
</dbReference>
<keyword evidence="7" id="KW-1185">Reference proteome</keyword>
<dbReference type="Gene3D" id="3.90.226.10">
    <property type="entry name" value="2-enoyl-CoA Hydratase, Chain A, domain 1"/>
    <property type="match status" value="1"/>
</dbReference>
<dbReference type="InterPro" id="IPR008927">
    <property type="entry name" value="6-PGluconate_DH-like_C_sf"/>
</dbReference>
<dbReference type="RefSeq" id="WP_116775919.1">
    <property type="nucleotide sequence ID" value="NZ_QDKG01000003.1"/>
</dbReference>
<dbReference type="Gene3D" id="3.40.50.720">
    <property type="entry name" value="NAD(P)-binding Rossmann-like Domain"/>
    <property type="match status" value="1"/>
</dbReference>
<dbReference type="PANTHER" id="PTHR43612">
    <property type="entry name" value="TRIFUNCTIONAL ENZYME SUBUNIT ALPHA"/>
    <property type="match status" value="1"/>
</dbReference>
<keyword evidence="1" id="KW-0560">Oxidoreductase</keyword>
<dbReference type="InterPro" id="IPR006176">
    <property type="entry name" value="3-OHacyl-CoA_DH_NAD-bd"/>
</dbReference>
<comment type="catalytic activity">
    <reaction evidence="3">
        <text>a (3S)-3-hydroxyacyl-CoA + NAD(+) = a 3-oxoacyl-CoA + NADH + H(+)</text>
        <dbReference type="Rhea" id="RHEA:22432"/>
        <dbReference type="ChEBI" id="CHEBI:15378"/>
        <dbReference type="ChEBI" id="CHEBI:57318"/>
        <dbReference type="ChEBI" id="CHEBI:57540"/>
        <dbReference type="ChEBI" id="CHEBI:57945"/>
        <dbReference type="ChEBI" id="CHEBI:90726"/>
        <dbReference type="EC" id="1.1.1.35"/>
    </reaction>
</comment>
<dbReference type="GO" id="GO:0016509">
    <property type="term" value="F:long-chain (3S)-3-hydroxyacyl-CoA dehydrogenase (NAD+) activity"/>
    <property type="evidence" value="ECO:0007669"/>
    <property type="project" value="TreeGrafter"/>
</dbReference>
<evidence type="ECO:0000313" key="7">
    <source>
        <dbReference type="Proteomes" id="UP000245627"/>
    </source>
</evidence>
<dbReference type="SUPFAM" id="SSF48179">
    <property type="entry name" value="6-phosphogluconate dehydrogenase C-terminal domain-like"/>
    <property type="match status" value="2"/>
</dbReference>